<organism evidence="4 5">
    <name type="scientific">Sitophilus oryzae</name>
    <name type="common">Rice weevil</name>
    <name type="synonym">Curculio oryzae</name>
    <dbReference type="NCBI Taxonomy" id="7048"/>
    <lineage>
        <taxon>Eukaryota</taxon>
        <taxon>Metazoa</taxon>
        <taxon>Ecdysozoa</taxon>
        <taxon>Arthropoda</taxon>
        <taxon>Hexapoda</taxon>
        <taxon>Insecta</taxon>
        <taxon>Pterygota</taxon>
        <taxon>Neoptera</taxon>
        <taxon>Endopterygota</taxon>
        <taxon>Coleoptera</taxon>
        <taxon>Polyphaga</taxon>
        <taxon>Cucujiformia</taxon>
        <taxon>Curculionidae</taxon>
        <taxon>Dryophthorinae</taxon>
        <taxon>Sitophilus</taxon>
    </lineage>
</organism>
<feature type="compositionally biased region" description="Low complexity" evidence="1">
    <location>
        <begin position="399"/>
        <end position="414"/>
    </location>
</feature>
<dbReference type="KEGG" id="soy:115890661"/>
<dbReference type="InterPro" id="IPR013783">
    <property type="entry name" value="Ig-like_fold"/>
</dbReference>
<accession>A0A6J2YU52</accession>
<dbReference type="GO" id="GO:0005737">
    <property type="term" value="C:cytoplasm"/>
    <property type="evidence" value="ECO:0007669"/>
    <property type="project" value="TreeGrafter"/>
</dbReference>
<dbReference type="OrthoDB" id="67059at2759"/>
<feature type="domain" description="Cep192/Spd-2-like" evidence="2">
    <location>
        <begin position="417"/>
        <end position="531"/>
    </location>
</feature>
<name>A0A6J2YU52_SITOR</name>
<dbReference type="GO" id="GO:0071539">
    <property type="term" value="P:protein localization to centrosome"/>
    <property type="evidence" value="ECO:0007669"/>
    <property type="project" value="InterPro"/>
</dbReference>
<feature type="region of interest" description="Disordered" evidence="1">
    <location>
        <begin position="393"/>
        <end position="415"/>
    </location>
</feature>
<dbReference type="AlphaFoldDB" id="A0A6J2YU52"/>
<dbReference type="Proteomes" id="UP000504635">
    <property type="component" value="Unplaced"/>
</dbReference>
<evidence type="ECO:0000259" key="3">
    <source>
        <dbReference type="Pfam" id="PF22074"/>
    </source>
</evidence>
<protein>
    <submittedName>
        <fullName evidence="5 6">Uncharacterized protein LOC115890661</fullName>
    </submittedName>
</protein>
<dbReference type="GO" id="GO:0090222">
    <property type="term" value="P:centrosome-templated microtubule nucleation"/>
    <property type="evidence" value="ECO:0007669"/>
    <property type="project" value="InterPro"/>
</dbReference>
<dbReference type="GO" id="GO:0000242">
    <property type="term" value="C:pericentriolar material"/>
    <property type="evidence" value="ECO:0007669"/>
    <property type="project" value="TreeGrafter"/>
</dbReference>
<dbReference type="Gene3D" id="2.60.40.10">
    <property type="entry name" value="Immunoglobulins"/>
    <property type="match status" value="1"/>
</dbReference>
<dbReference type="RefSeq" id="XP_030766820.1">
    <property type="nucleotide sequence ID" value="XM_030910960.1"/>
</dbReference>
<feature type="compositionally biased region" description="Polar residues" evidence="1">
    <location>
        <begin position="126"/>
        <end position="139"/>
    </location>
</feature>
<evidence type="ECO:0000256" key="1">
    <source>
        <dbReference type="SAM" id="MobiDB-lite"/>
    </source>
</evidence>
<sequence>MNGDLELQTPKQVRPRINATSTVDRTKQHKNLQNQSLDSQFSTSLGLLSLTNFDASNILATESQRQSLNNIRDEQRKLANNTLDRATKVSSIPSKLLKPQQLDLGDTKYILHSESTVNESDLLATPKNTSTPRPSSTDLKTNEGPSMRIRDSLSHFTQMLDSNMSIQSVAEKFMQVAQGSRIDIEHPEGDSGMFVPAEEAESKLLADEMSWKRKNEMPMAENFTTFEDIREPSMSIGEFFQQRSDAITDFKKSVSPQKFEPLALLNSFNLTGNQDISDNNIVNPEKDKTNDSAKSLSISAIQQMLSETDQTPNKVINYLLNQKEKPTRDVGLGNKEFSSDVYSLPVSRNSSYTTSVSDNEAIRVAVKEDKENMKPNKSQRFITAGLLSNMHSTGGMKTLISPPSRSSSSLTSLPNGKLPIESTKSELVWGSVKVDRCVTKEFLIRNKTPKTLRLQCSLSSYEFKIRKDNRSDSDFLSACKFVLHGHESRPLIVSYIPTKVGAALDELSFSPLDSNLSQTKKQCVKLWGYGGYSNVEYQNAVRDNTGKYWLSLGRLDNKVIMEQGFVIKNTGNLPSFAYLKQIPKSFITPTNLTMEPELFVLLPNEEKTIKVSYTPSAKDGRVLKQSLNAVPVVDISKIEIVTGPESSRARLRRLVRKAEERGLEVDALCTVLKGRFPGEVFPPDASKFKESPSSMSELLDTFVRDELIVTIEQDPNQTLVAEYPEDSALFQTLCQESTVINNDTHVLQNHCRLEPPSIVLLPPNKVEDCLYLVSEVTRPLQFEVSTTPPGLQVVPADGVLRPGQTVVLKVKLPKKTDEKGFKVFVYVEDDVLESEVKLLAVRSVFLG</sequence>
<dbReference type="InterPro" id="IPR039103">
    <property type="entry name" value="Spd-2/CEP192"/>
</dbReference>
<dbReference type="Pfam" id="PF22073">
    <property type="entry name" value="Cep192_D4"/>
    <property type="match status" value="1"/>
</dbReference>
<keyword evidence="4" id="KW-1185">Reference proteome</keyword>
<feature type="region of interest" description="Disordered" evidence="1">
    <location>
        <begin position="120"/>
        <end position="147"/>
    </location>
</feature>
<dbReference type="GO" id="GO:0090307">
    <property type="term" value="P:mitotic spindle assembly"/>
    <property type="evidence" value="ECO:0007669"/>
    <property type="project" value="TreeGrafter"/>
</dbReference>
<dbReference type="GO" id="GO:0005814">
    <property type="term" value="C:centriole"/>
    <property type="evidence" value="ECO:0007669"/>
    <property type="project" value="TreeGrafter"/>
</dbReference>
<dbReference type="CTD" id="39850"/>
<dbReference type="GO" id="GO:0051298">
    <property type="term" value="P:centrosome duplication"/>
    <property type="evidence" value="ECO:0007669"/>
    <property type="project" value="InterPro"/>
</dbReference>
<evidence type="ECO:0000259" key="2">
    <source>
        <dbReference type="Pfam" id="PF22073"/>
    </source>
</evidence>
<gene>
    <name evidence="5 6" type="primary">LOC115890661</name>
</gene>
<evidence type="ECO:0000313" key="6">
    <source>
        <dbReference type="RefSeq" id="XP_030766820.1"/>
    </source>
</evidence>
<proteinExistence type="predicted"/>
<evidence type="ECO:0000313" key="4">
    <source>
        <dbReference type="Proteomes" id="UP000504635"/>
    </source>
</evidence>
<dbReference type="RefSeq" id="XP_030766819.1">
    <property type="nucleotide sequence ID" value="XM_030910959.1"/>
</dbReference>
<evidence type="ECO:0000313" key="5">
    <source>
        <dbReference type="RefSeq" id="XP_030766819.1"/>
    </source>
</evidence>
<feature type="domain" description="Cep192-like" evidence="3">
    <location>
        <begin position="541"/>
        <end position="663"/>
    </location>
</feature>
<dbReference type="GeneID" id="115890661"/>
<dbReference type="Pfam" id="PF22074">
    <property type="entry name" value="Cep192_D5"/>
    <property type="match status" value="1"/>
</dbReference>
<dbReference type="InterPro" id="IPR054090">
    <property type="entry name" value="Cep192_Spd-2-like_dom"/>
</dbReference>
<dbReference type="InterPro" id="IPR054091">
    <property type="entry name" value="Cep192-like_D5"/>
</dbReference>
<dbReference type="PANTHER" id="PTHR16029">
    <property type="entry name" value="CENTROSOMAL PROTEIN OF 192 KDA"/>
    <property type="match status" value="1"/>
</dbReference>
<dbReference type="GO" id="GO:0019901">
    <property type="term" value="F:protein kinase binding"/>
    <property type="evidence" value="ECO:0007669"/>
    <property type="project" value="TreeGrafter"/>
</dbReference>
<dbReference type="PANTHER" id="PTHR16029:SF11">
    <property type="entry name" value="CENTROSOMAL PROTEIN OF 192 KDA"/>
    <property type="match status" value="1"/>
</dbReference>
<reference evidence="5 6" key="1">
    <citation type="submission" date="2025-04" db="UniProtKB">
        <authorList>
            <consortium name="RefSeq"/>
        </authorList>
    </citation>
    <scope>IDENTIFICATION</scope>
    <source>
        <tissue evidence="5 6">Gonads</tissue>
    </source>
</reference>